<keyword evidence="3" id="KW-1185">Reference proteome</keyword>
<dbReference type="GO" id="GO:0016787">
    <property type="term" value="F:hydrolase activity"/>
    <property type="evidence" value="ECO:0007669"/>
    <property type="project" value="UniProtKB-KW"/>
</dbReference>
<organism evidence="2 3">
    <name type="scientific">Paenibacillus roseopurpureus</name>
    <dbReference type="NCBI Taxonomy" id="2918901"/>
    <lineage>
        <taxon>Bacteria</taxon>
        <taxon>Bacillati</taxon>
        <taxon>Bacillota</taxon>
        <taxon>Bacilli</taxon>
        <taxon>Bacillales</taxon>
        <taxon>Paenibacillaceae</taxon>
        <taxon>Paenibacillus</taxon>
    </lineage>
</organism>
<sequence>MKRLNAATLTSELAQLDLASCLMSKRGQLIFEFDKTGHKAAEIARINSCTKSVLSALLCIAMDQGHLPDLSTPMSAFFPVARGSDLHSITLLHLLTMTSGMNWTEFGGQNSFPRMTKSPHWVNFVLEQPLSDPPGARMVYNSGGSQLLAAILASAAGMSVASFAERYLFGPMGIEEYTWERDPQGIHTGGFGLSLRPIDMLKFGQLYEQKGRWANQQLITQELVTRSTQPAIIAEAPRRGYYGWHWWADAYPDPGEGNEATQSFTYFNAYGFGGQAIYVIPSLEIVVVLTCEPRKKNQIPLQVFRRFIAPKLAEGTMSFE</sequence>
<dbReference type="AlphaFoldDB" id="A0AA96LKI1"/>
<reference evidence="2" key="1">
    <citation type="submission" date="2022-02" db="EMBL/GenBank/DDBJ databases">
        <title>Paenibacillus sp. MBLB1832 Whole Genome Shotgun Sequencing.</title>
        <authorList>
            <person name="Hwang C.Y."/>
            <person name="Cho E.-S."/>
            <person name="Seo M.-J."/>
        </authorList>
    </citation>
    <scope>NUCLEOTIDE SEQUENCE</scope>
    <source>
        <strain evidence="2">MBLB1832</strain>
    </source>
</reference>
<dbReference type="PANTHER" id="PTHR43283:SF7">
    <property type="entry name" value="BETA-LACTAMASE-RELATED DOMAIN-CONTAINING PROTEIN"/>
    <property type="match status" value="1"/>
</dbReference>
<proteinExistence type="predicted"/>
<evidence type="ECO:0000313" key="2">
    <source>
        <dbReference type="EMBL" id="WNR42326.1"/>
    </source>
</evidence>
<evidence type="ECO:0000313" key="3">
    <source>
        <dbReference type="Proteomes" id="UP001304650"/>
    </source>
</evidence>
<dbReference type="InterPro" id="IPR050789">
    <property type="entry name" value="Diverse_Enzym_Activities"/>
</dbReference>
<dbReference type="RefSeq" id="WP_314795673.1">
    <property type="nucleotide sequence ID" value="NZ_CP130319.1"/>
</dbReference>
<dbReference type="KEGG" id="proo:MJB10_14390"/>
<dbReference type="Gene3D" id="3.40.710.10">
    <property type="entry name" value="DD-peptidase/beta-lactamase superfamily"/>
    <property type="match status" value="1"/>
</dbReference>
<dbReference type="InterPro" id="IPR012338">
    <property type="entry name" value="Beta-lactam/transpept-like"/>
</dbReference>
<dbReference type="PANTHER" id="PTHR43283">
    <property type="entry name" value="BETA-LACTAMASE-RELATED"/>
    <property type="match status" value="1"/>
</dbReference>
<accession>A0AA96LKI1</accession>
<dbReference type="Proteomes" id="UP001304650">
    <property type="component" value="Chromosome"/>
</dbReference>
<name>A0AA96LKI1_9BACL</name>
<protein>
    <submittedName>
        <fullName evidence="2">Serine hydrolase</fullName>
        <ecNumber evidence="2">3.-.-.-</ecNumber>
    </submittedName>
</protein>
<feature type="domain" description="Beta-lactamase-related" evidence="1">
    <location>
        <begin position="35"/>
        <end position="291"/>
    </location>
</feature>
<keyword evidence="2" id="KW-0378">Hydrolase</keyword>
<evidence type="ECO:0000259" key="1">
    <source>
        <dbReference type="Pfam" id="PF00144"/>
    </source>
</evidence>
<dbReference type="SUPFAM" id="SSF56601">
    <property type="entry name" value="beta-lactamase/transpeptidase-like"/>
    <property type="match status" value="1"/>
</dbReference>
<dbReference type="EC" id="3.-.-.-" evidence="2"/>
<dbReference type="InterPro" id="IPR001466">
    <property type="entry name" value="Beta-lactam-related"/>
</dbReference>
<dbReference type="EMBL" id="CP130319">
    <property type="protein sequence ID" value="WNR42326.1"/>
    <property type="molecule type" value="Genomic_DNA"/>
</dbReference>
<gene>
    <name evidence="2" type="ORF">MJB10_14390</name>
</gene>
<dbReference type="Pfam" id="PF00144">
    <property type="entry name" value="Beta-lactamase"/>
    <property type="match status" value="1"/>
</dbReference>